<evidence type="ECO:0000256" key="2">
    <source>
        <dbReference type="SAM" id="Phobius"/>
    </source>
</evidence>
<protein>
    <recommendedName>
        <fullName evidence="3">EF-hand domain-containing protein</fullName>
    </recommendedName>
</protein>
<keyword evidence="2" id="KW-0472">Membrane</keyword>
<reference evidence="4 5" key="1">
    <citation type="journal article" date="2024" name="Science">
        <title>Giant polyketide synthase enzymes in the biosynthesis of giant marine polyether toxins.</title>
        <authorList>
            <person name="Fallon T.R."/>
            <person name="Shende V.V."/>
            <person name="Wierzbicki I.H."/>
            <person name="Pendleton A.L."/>
            <person name="Watervoot N.F."/>
            <person name="Auber R.P."/>
            <person name="Gonzalez D.J."/>
            <person name="Wisecaver J.H."/>
            <person name="Moore B.S."/>
        </authorList>
    </citation>
    <scope>NUCLEOTIDE SEQUENCE [LARGE SCALE GENOMIC DNA]</scope>
    <source>
        <strain evidence="4 5">12B1</strain>
    </source>
</reference>
<dbReference type="AlphaFoldDB" id="A0AB34IHZ1"/>
<gene>
    <name evidence="4" type="ORF">AB1Y20_011749</name>
</gene>
<evidence type="ECO:0000256" key="1">
    <source>
        <dbReference type="SAM" id="MobiDB-lite"/>
    </source>
</evidence>
<keyword evidence="2" id="KW-0812">Transmembrane</keyword>
<keyword evidence="5" id="KW-1185">Reference proteome</keyword>
<sequence length="223" mass="24374">MASDDKLTATRAEAQVEEPPSRARRARRSIAVFKKKIEEASRIDTDFVSKLLSQSSAGLRSRKQELRAVRAKDLFDALKEANEPINAQTVEKLHDAFVKEMTATRVSVPRQGGSRSLLTSMVQGISEIDAASLFEAVDADQSGQITLNEAAQQLDLHKRHEASRRFNRRLLMLAGTLAVVVFILLGGMAGLMAVIIDASKDTSITDDGILRVKDGDTTIKARG</sequence>
<name>A0AB34IHZ1_PRYPA</name>
<feature type="region of interest" description="Disordered" evidence="1">
    <location>
        <begin position="1"/>
        <end position="25"/>
    </location>
</feature>
<dbReference type="Proteomes" id="UP001515480">
    <property type="component" value="Unassembled WGS sequence"/>
</dbReference>
<evidence type="ECO:0000313" key="5">
    <source>
        <dbReference type="Proteomes" id="UP001515480"/>
    </source>
</evidence>
<dbReference type="GO" id="GO:0005509">
    <property type="term" value="F:calcium ion binding"/>
    <property type="evidence" value="ECO:0007669"/>
    <property type="project" value="InterPro"/>
</dbReference>
<comment type="caution">
    <text evidence="4">The sequence shown here is derived from an EMBL/GenBank/DDBJ whole genome shotgun (WGS) entry which is preliminary data.</text>
</comment>
<organism evidence="4 5">
    <name type="scientific">Prymnesium parvum</name>
    <name type="common">Toxic golden alga</name>
    <dbReference type="NCBI Taxonomy" id="97485"/>
    <lineage>
        <taxon>Eukaryota</taxon>
        <taxon>Haptista</taxon>
        <taxon>Haptophyta</taxon>
        <taxon>Prymnesiophyceae</taxon>
        <taxon>Prymnesiales</taxon>
        <taxon>Prymnesiaceae</taxon>
        <taxon>Prymnesium</taxon>
    </lineage>
</organism>
<dbReference type="InterPro" id="IPR002048">
    <property type="entry name" value="EF_hand_dom"/>
</dbReference>
<evidence type="ECO:0000313" key="4">
    <source>
        <dbReference type="EMBL" id="KAL1499548.1"/>
    </source>
</evidence>
<accession>A0AB34IHZ1</accession>
<dbReference type="EMBL" id="JBGBPQ010000025">
    <property type="protein sequence ID" value="KAL1499548.1"/>
    <property type="molecule type" value="Genomic_DNA"/>
</dbReference>
<feature type="transmembrane region" description="Helical" evidence="2">
    <location>
        <begin position="170"/>
        <end position="196"/>
    </location>
</feature>
<keyword evidence="2" id="KW-1133">Transmembrane helix</keyword>
<dbReference type="PROSITE" id="PS50222">
    <property type="entry name" value="EF_HAND_2"/>
    <property type="match status" value="1"/>
</dbReference>
<feature type="domain" description="EF-hand" evidence="3">
    <location>
        <begin position="125"/>
        <end position="160"/>
    </location>
</feature>
<evidence type="ECO:0000259" key="3">
    <source>
        <dbReference type="PROSITE" id="PS50222"/>
    </source>
</evidence>
<proteinExistence type="predicted"/>